<comment type="caution">
    <text evidence="2">The sequence shown here is derived from an EMBL/GenBank/DDBJ whole genome shotgun (WGS) entry which is preliminary data.</text>
</comment>
<feature type="compositionally biased region" description="Basic and acidic residues" evidence="1">
    <location>
        <begin position="13"/>
        <end position="26"/>
    </location>
</feature>
<accession>A0ABS8BVL6</accession>
<name>A0ABS8BVL6_9RHOB</name>
<protein>
    <recommendedName>
        <fullName evidence="4">Transcriptional regulator</fullName>
    </recommendedName>
</protein>
<proteinExistence type="predicted"/>
<evidence type="ECO:0008006" key="4">
    <source>
        <dbReference type="Google" id="ProtNLM"/>
    </source>
</evidence>
<feature type="region of interest" description="Disordered" evidence="1">
    <location>
        <begin position="1"/>
        <end position="52"/>
    </location>
</feature>
<dbReference type="RefSeq" id="WP_226748414.1">
    <property type="nucleotide sequence ID" value="NZ_JAJATZ010000004.1"/>
</dbReference>
<keyword evidence="3" id="KW-1185">Reference proteome</keyword>
<sequence length="52" mass="5704">MTEKSPAPQARALRPDKALTREERLKAALKANMAKRKAQARARAAQEAGDDD</sequence>
<evidence type="ECO:0000313" key="2">
    <source>
        <dbReference type="EMBL" id="MCB5199750.1"/>
    </source>
</evidence>
<evidence type="ECO:0000256" key="1">
    <source>
        <dbReference type="SAM" id="MobiDB-lite"/>
    </source>
</evidence>
<reference evidence="2" key="1">
    <citation type="submission" date="2021-10" db="EMBL/GenBank/DDBJ databases">
        <title>Loktanella gaetbuli sp. nov., isolated from a tidal flat.</title>
        <authorList>
            <person name="Park S."/>
            <person name="Yoon J.-H."/>
        </authorList>
    </citation>
    <scope>NUCLEOTIDE SEQUENCE</scope>
    <source>
        <strain evidence="2">TSTF-M6</strain>
    </source>
</reference>
<gene>
    <name evidence="2" type="ORF">LGQ03_10910</name>
</gene>
<organism evidence="2 3">
    <name type="scientific">Loktanella gaetbuli</name>
    <dbReference type="NCBI Taxonomy" id="2881335"/>
    <lineage>
        <taxon>Bacteria</taxon>
        <taxon>Pseudomonadati</taxon>
        <taxon>Pseudomonadota</taxon>
        <taxon>Alphaproteobacteria</taxon>
        <taxon>Rhodobacterales</taxon>
        <taxon>Roseobacteraceae</taxon>
        <taxon>Loktanella</taxon>
    </lineage>
</organism>
<dbReference type="Proteomes" id="UP001138961">
    <property type="component" value="Unassembled WGS sequence"/>
</dbReference>
<dbReference type="EMBL" id="JAJATZ010000004">
    <property type="protein sequence ID" value="MCB5199750.1"/>
    <property type="molecule type" value="Genomic_DNA"/>
</dbReference>
<evidence type="ECO:0000313" key="3">
    <source>
        <dbReference type="Proteomes" id="UP001138961"/>
    </source>
</evidence>